<organism evidence="2 3">
    <name type="scientific">Jiangella alkaliphila</name>
    <dbReference type="NCBI Taxonomy" id="419479"/>
    <lineage>
        <taxon>Bacteria</taxon>
        <taxon>Bacillati</taxon>
        <taxon>Actinomycetota</taxon>
        <taxon>Actinomycetes</taxon>
        <taxon>Jiangellales</taxon>
        <taxon>Jiangellaceae</taxon>
        <taxon>Jiangella</taxon>
    </lineage>
</organism>
<feature type="transmembrane region" description="Helical" evidence="1">
    <location>
        <begin position="54"/>
        <end position="75"/>
    </location>
</feature>
<dbReference type="RefSeq" id="WP_046772443.1">
    <property type="nucleotide sequence ID" value="NZ_LBMC01000064.1"/>
</dbReference>
<sequence>MSGSLETTATVIAITGSALMAGLWFFCSIALMPALAKRPVPEAIAAMQQINVVILNPVFGLAFGGTALVSLGLTISTFFRLDRPASGLLLAAALVILVGTFVVTMAFNVPLNEQLHAADPASAAGAEVWERYLSRWTAWNHVRLVSSTASVVLFATYLIRR</sequence>
<dbReference type="AlphaFoldDB" id="A0A1H2G0Y7"/>
<evidence type="ECO:0000313" key="3">
    <source>
        <dbReference type="Proteomes" id="UP000182977"/>
    </source>
</evidence>
<keyword evidence="1" id="KW-1133">Transmembrane helix</keyword>
<keyword evidence="1" id="KW-0472">Membrane</keyword>
<evidence type="ECO:0000313" key="2">
    <source>
        <dbReference type="EMBL" id="SDU13273.1"/>
    </source>
</evidence>
<dbReference type="Proteomes" id="UP000182977">
    <property type="component" value="Chromosome I"/>
</dbReference>
<proteinExistence type="predicted"/>
<keyword evidence="3" id="KW-1185">Reference proteome</keyword>
<dbReference type="OrthoDB" id="428263at2"/>
<feature type="transmembrane region" description="Helical" evidence="1">
    <location>
        <begin position="87"/>
        <end position="107"/>
    </location>
</feature>
<accession>A0A1H2G0Y7</accession>
<keyword evidence="1" id="KW-0812">Transmembrane</keyword>
<feature type="transmembrane region" description="Helical" evidence="1">
    <location>
        <begin position="12"/>
        <end position="34"/>
    </location>
</feature>
<name>A0A1H2G0Y7_9ACTN</name>
<protein>
    <submittedName>
        <fullName evidence="2">Uncharacterized membrane protein</fullName>
    </submittedName>
</protein>
<dbReference type="InterPro" id="IPR013901">
    <property type="entry name" value="Anthrone_oxy"/>
</dbReference>
<evidence type="ECO:0000256" key="1">
    <source>
        <dbReference type="SAM" id="Phobius"/>
    </source>
</evidence>
<dbReference type="Pfam" id="PF08592">
    <property type="entry name" value="Anthrone_oxy"/>
    <property type="match status" value="1"/>
</dbReference>
<dbReference type="EMBL" id="LT629791">
    <property type="protein sequence ID" value="SDU13273.1"/>
    <property type="molecule type" value="Genomic_DNA"/>
</dbReference>
<gene>
    <name evidence="2" type="ORF">SAMN04488563_0231</name>
</gene>
<reference evidence="3" key="1">
    <citation type="submission" date="2016-10" db="EMBL/GenBank/DDBJ databases">
        <authorList>
            <person name="Varghese N."/>
            <person name="Submissions S."/>
        </authorList>
    </citation>
    <scope>NUCLEOTIDE SEQUENCE [LARGE SCALE GENOMIC DNA]</scope>
    <source>
        <strain evidence="3">DSM 45079</strain>
    </source>
</reference>
<dbReference type="STRING" id="419479.SAMN04488563_0231"/>